<organism evidence="7">
    <name type="scientific">Rhizophora mucronata</name>
    <name type="common">Asiatic mangrove</name>
    <dbReference type="NCBI Taxonomy" id="61149"/>
    <lineage>
        <taxon>Eukaryota</taxon>
        <taxon>Viridiplantae</taxon>
        <taxon>Streptophyta</taxon>
        <taxon>Embryophyta</taxon>
        <taxon>Tracheophyta</taxon>
        <taxon>Spermatophyta</taxon>
        <taxon>Magnoliopsida</taxon>
        <taxon>eudicotyledons</taxon>
        <taxon>Gunneridae</taxon>
        <taxon>Pentapetalae</taxon>
        <taxon>rosids</taxon>
        <taxon>fabids</taxon>
        <taxon>Malpighiales</taxon>
        <taxon>Rhizophoraceae</taxon>
        <taxon>Rhizophora</taxon>
    </lineage>
</organism>
<evidence type="ECO:0000256" key="3">
    <source>
        <dbReference type="ARBA" id="ARBA00022801"/>
    </source>
</evidence>
<dbReference type="PROSITE" id="PS51257">
    <property type="entry name" value="PROKAR_LIPOPROTEIN"/>
    <property type="match status" value="1"/>
</dbReference>
<keyword evidence="3" id="KW-0378">Hydrolase</keyword>
<dbReference type="GO" id="GO:0005975">
    <property type="term" value="P:carbohydrate metabolic process"/>
    <property type="evidence" value="ECO:0007669"/>
    <property type="project" value="InterPro"/>
</dbReference>
<accession>A0A2P2LXV4</accession>
<keyword evidence="4" id="KW-0325">Glycoprotein</keyword>
<evidence type="ECO:0000256" key="6">
    <source>
        <dbReference type="SAM" id="SignalP"/>
    </source>
</evidence>
<keyword evidence="2 6" id="KW-0732">Signal</keyword>
<proteinExistence type="inferred from homology"/>
<feature type="chain" id="PRO_5015108043" evidence="6">
    <location>
        <begin position="21"/>
        <end position="510"/>
    </location>
</feature>
<dbReference type="Pfam" id="PF00232">
    <property type="entry name" value="Glyco_hydro_1"/>
    <property type="match status" value="1"/>
</dbReference>
<dbReference type="PROSITE" id="PS00653">
    <property type="entry name" value="GLYCOSYL_HYDROL_F1_2"/>
    <property type="match status" value="1"/>
</dbReference>
<dbReference type="Gene3D" id="3.20.20.80">
    <property type="entry name" value="Glycosidases"/>
    <property type="match status" value="1"/>
</dbReference>
<evidence type="ECO:0000313" key="7">
    <source>
        <dbReference type="EMBL" id="MBX22801.1"/>
    </source>
</evidence>
<dbReference type="InterPro" id="IPR033132">
    <property type="entry name" value="GH_1_N_CS"/>
</dbReference>
<dbReference type="SUPFAM" id="SSF51445">
    <property type="entry name" value="(Trans)glycosidases"/>
    <property type="match status" value="1"/>
</dbReference>
<dbReference type="AlphaFoldDB" id="A0A2P2LXV4"/>
<evidence type="ECO:0000256" key="1">
    <source>
        <dbReference type="ARBA" id="ARBA00010838"/>
    </source>
</evidence>
<name>A0A2P2LXV4_RHIMU</name>
<dbReference type="PANTHER" id="PTHR10353">
    <property type="entry name" value="GLYCOSYL HYDROLASE"/>
    <property type="match status" value="1"/>
</dbReference>
<evidence type="ECO:0000256" key="4">
    <source>
        <dbReference type="ARBA" id="ARBA00023180"/>
    </source>
</evidence>
<dbReference type="PRINTS" id="PR00131">
    <property type="entry name" value="GLHYDRLASE1"/>
</dbReference>
<evidence type="ECO:0000256" key="5">
    <source>
        <dbReference type="RuleBase" id="RU003690"/>
    </source>
</evidence>
<comment type="similarity">
    <text evidence="1 5">Belongs to the glycosyl hydrolase 1 family.</text>
</comment>
<protein>
    <submittedName>
        <fullName evidence="7">Uncharacterized protein MANES_01G218200</fullName>
    </submittedName>
</protein>
<evidence type="ECO:0000256" key="2">
    <source>
        <dbReference type="ARBA" id="ARBA00022729"/>
    </source>
</evidence>
<dbReference type="GO" id="GO:0008422">
    <property type="term" value="F:beta-glucosidase activity"/>
    <property type="evidence" value="ECO:0007669"/>
    <property type="project" value="TreeGrafter"/>
</dbReference>
<dbReference type="EMBL" id="GGEC01042317">
    <property type="protein sequence ID" value="MBX22801.1"/>
    <property type="molecule type" value="Transcribed_RNA"/>
</dbReference>
<dbReference type="InterPro" id="IPR001360">
    <property type="entry name" value="Glyco_hydro_1"/>
</dbReference>
<dbReference type="FunFam" id="3.20.20.80:FF:000069">
    <property type="entry name" value="Beta-glucosidase 1"/>
    <property type="match status" value="1"/>
</dbReference>
<feature type="signal peptide" evidence="6">
    <location>
        <begin position="1"/>
        <end position="20"/>
    </location>
</feature>
<dbReference type="InterPro" id="IPR017853">
    <property type="entry name" value="GH"/>
</dbReference>
<reference evidence="7" key="1">
    <citation type="submission" date="2018-02" db="EMBL/GenBank/DDBJ databases">
        <title>Rhizophora mucronata_Transcriptome.</title>
        <authorList>
            <person name="Meera S.P."/>
            <person name="Sreeshan A."/>
            <person name="Augustine A."/>
        </authorList>
    </citation>
    <scope>NUCLEOTIDE SEQUENCE</scope>
    <source>
        <tissue evidence="7">Leaf</tissue>
    </source>
</reference>
<sequence length="510" mass="57255">MLRLSCFLIVLQYLAAAVSCADNYSRNDFPPGFIFGAGTSAYQVEGAANEDGRTPSVWDTFAHEGNVGGATGDVAVDGYHKYKEDVKLMFETGLDAYKFSISWSRLIPNGRGPINPKGLEYYNNLINELLRHGIQPHVTLLNYDHPQALEDEYGAWVSRKIVKDFTAYADVCFREFGDRVSYWATINEPNIFATGGYDEGVTPPKRCSPPFGFNCTTGNSTYEPYLAGHHMLLAHASAAKLYKRKYQGKQHGFIGLTIYSFWLNPLTNSTADLTAVQRAKDFFFGWSLDPLVFGDYPETMKKIVGSRLPSFTAFESQLVKGSFDFIGVVHYTAIYVKDKSNGPPLENRDFNADVGIEIVYSQDTASDFGLPIRPWGLQRVLEYLKEAYGNPPVFVHENGQVSLQKSSLEDTSRVEYLHAYIGSVLDVIRNGATIRGYFVWSFMDVFELLSGYHATYGLYYVDMDDPDLKRQPKLSAHWYSQFLKGKTVSFDGIIELEKNLSSLPHGRSAQ</sequence>
<dbReference type="PANTHER" id="PTHR10353:SF29">
    <property type="entry name" value="BETA-GLUCOSIDASE 11"/>
    <property type="match status" value="1"/>
</dbReference>